<evidence type="ECO:0000313" key="3">
    <source>
        <dbReference type="Proteomes" id="UP000678393"/>
    </source>
</evidence>
<dbReference type="PANTHER" id="PTHR19346:SF4">
    <property type="entry name" value="SUGAR PHOSPHATE TRANSPORTER DOMAIN-CONTAINING PROTEIN"/>
    <property type="match status" value="1"/>
</dbReference>
<feature type="non-terminal residue" evidence="2">
    <location>
        <position position="1"/>
    </location>
</feature>
<dbReference type="AlphaFoldDB" id="A0A8S3YMC7"/>
<organism evidence="2 3">
    <name type="scientific">Candidula unifasciata</name>
    <dbReference type="NCBI Taxonomy" id="100452"/>
    <lineage>
        <taxon>Eukaryota</taxon>
        <taxon>Metazoa</taxon>
        <taxon>Spiralia</taxon>
        <taxon>Lophotrochozoa</taxon>
        <taxon>Mollusca</taxon>
        <taxon>Gastropoda</taxon>
        <taxon>Heterobranchia</taxon>
        <taxon>Euthyneura</taxon>
        <taxon>Panpulmonata</taxon>
        <taxon>Eupulmonata</taxon>
        <taxon>Stylommatophora</taxon>
        <taxon>Helicina</taxon>
        <taxon>Helicoidea</taxon>
        <taxon>Geomitridae</taxon>
        <taxon>Candidula</taxon>
    </lineage>
</organism>
<reference evidence="2" key="1">
    <citation type="submission" date="2021-04" db="EMBL/GenBank/DDBJ databases">
        <authorList>
            <consortium name="Molecular Ecology Group"/>
        </authorList>
    </citation>
    <scope>NUCLEOTIDE SEQUENCE</scope>
</reference>
<evidence type="ECO:0008006" key="4">
    <source>
        <dbReference type="Google" id="ProtNLM"/>
    </source>
</evidence>
<keyword evidence="3" id="KW-1185">Reference proteome</keyword>
<keyword evidence="1" id="KW-1133">Transmembrane helix</keyword>
<dbReference type="OrthoDB" id="10062838at2759"/>
<dbReference type="InterPro" id="IPR026505">
    <property type="entry name" value="Solute_c_fam_35_mem_F3/F4"/>
</dbReference>
<protein>
    <recommendedName>
        <fullName evidence="4">Solute carrier family 35 member F4</fullName>
    </recommendedName>
</protein>
<feature type="transmembrane region" description="Helical" evidence="1">
    <location>
        <begin position="274"/>
        <end position="298"/>
    </location>
</feature>
<evidence type="ECO:0000256" key="1">
    <source>
        <dbReference type="SAM" id="Phobius"/>
    </source>
</evidence>
<feature type="transmembrane region" description="Helical" evidence="1">
    <location>
        <begin position="304"/>
        <end position="323"/>
    </location>
</feature>
<feature type="transmembrane region" description="Helical" evidence="1">
    <location>
        <begin position="214"/>
        <end position="237"/>
    </location>
</feature>
<gene>
    <name evidence="2" type="ORF">CUNI_LOCUS3602</name>
</gene>
<feature type="transmembrane region" description="Helical" evidence="1">
    <location>
        <begin position="249"/>
        <end position="267"/>
    </location>
</feature>
<feature type="transmembrane region" description="Helical" evidence="1">
    <location>
        <begin position="67"/>
        <end position="88"/>
    </location>
</feature>
<comment type="caution">
    <text evidence="2">The sequence shown here is derived from an EMBL/GenBank/DDBJ whole genome shotgun (WGS) entry which is preliminary data.</text>
</comment>
<feature type="transmembrane region" description="Helical" evidence="1">
    <location>
        <begin position="30"/>
        <end position="47"/>
    </location>
</feature>
<feature type="transmembrane region" description="Helical" evidence="1">
    <location>
        <begin position="154"/>
        <end position="174"/>
    </location>
</feature>
<name>A0A8S3YMC7_9EUPU</name>
<evidence type="ECO:0000313" key="2">
    <source>
        <dbReference type="EMBL" id="CAG5118044.1"/>
    </source>
</evidence>
<dbReference type="PANTHER" id="PTHR19346">
    <property type="entry name" value="SUGAR PHOSPHATE TRANSPORTER DOMAIN-CONTAINING PROTEIN"/>
    <property type="match status" value="1"/>
</dbReference>
<sequence>ENAYGLSSIDTDDANDSKQHWDWSSRQSKILIGSFVSVTTAVAWVAYSELVQDVIATKAVNAPFSLTYFFMMFLSLMFPVLLCGIRVISVRPMNDVLRECVHLYRGSQDFSGLQFAWKTCMFCLLGAADCTALFAANHSFVYLLSWIVLFEKFVAMRIFAMIFSITGIVLFAYVDGFGSPAMFGVVLGIASSAGAAVYGVLYKKFLGEVSSAQALFFISVVGLFSLLCFCPFWLLVYFLGSETIAWSDAPWGTIVSSAALASVYWSVKECAANLTYTVFIGLGLVLAVPVCAVADIVWKHREFSGMKIAALVLITTGVLLILLPEDWHLFICRRVRTQRSEDIQENVPNSTTLRGRLSRTSYM</sequence>
<keyword evidence="1" id="KW-0812">Transmembrane</keyword>
<dbReference type="EMBL" id="CAJHNH020000492">
    <property type="protein sequence ID" value="CAG5118044.1"/>
    <property type="molecule type" value="Genomic_DNA"/>
</dbReference>
<feature type="transmembrane region" description="Helical" evidence="1">
    <location>
        <begin position="180"/>
        <end position="202"/>
    </location>
</feature>
<proteinExistence type="predicted"/>
<accession>A0A8S3YMC7</accession>
<keyword evidence="1" id="KW-0472">Membrane</keyword>
<dbReference type="Proteomes" id="UP000678393">
    <property type="component" value="Unassembled WGS sequence"/>
</dbReference>